<sequence>MRVFFFVILSLSLSRLSTLFLSTSQGTLHFPFGVRARWHGAHKRLYRGNLHWPVITRALQIMKDTKSSSIIVNPQFEGPTMKTTKFYLFLALFFLLALMINDFSVFFSLLLLLMKNHT</sequence>
<keyword evidence="1" id="KW-0472">Membrane</keyword>
<organism evidence="3 4">
    <name type="scientific">Bodo saltans</name>
    <name type="common">Flagellated protozoan</name>
    <dbReference type="NCBI Taxonomy" id="75058"/>
    <lineage>
        <taxon>Eukaryota</taxon>
        <taxon>Discoba</taxon>
        <taxon>Euglenozoa</taxon>
        <taxon>Kinetoplastea</taxon>
        <taxon>Metakinetoplastina</taxon>
        <taxon>Eubodonida</taxon>
        <taxon>Bodonidae</taxon>
        <taxon>Bodo</taxon>
    </lineage>
</organism>
<reference evidence="4" key="1">
    <citation type="submission" date="2015-09" db="EMBL/GenBank/DDBJ databases">
        <authorList>
            <consortium name="Pathogen Informatics"/>
        </authorList>
    </citation>
    <scope>NUCLEOTIDE SEQUENCE [LARGE SCALE GENOMIC DNA]</scope>
    <source>
        <strain evidence="4">Lake Konstanz</strain>
    </source>
</reference>
<keyword evidence="1" id="KW-0812">Transmembrane</keyword>
<keyword evidence="1" id="KW-1133">Transmembrane helix</keyword>
<proteinExistence type="predicted"/>
<feature type="transmembrane region" description="Helical" evidence="1">
    <location>
        <begin position="86"/>
        <end position="113"/>
    </location>
</feature>
<evidence type="ECO:0000256" key="2">
    <source>
        <dbReference type="SAM" id="SignalP"/>
    </source>
</evidence>
<feature type="signal peptide" evidence="2">
    <location>
        <begin position="1"/>
        <end position="19"/>
    </location>
</feature>
<gene>
    <name evidence="3" type="ORF">BSAL_13945</name>
</gene>
<keyword evidence="2" id="KW-0732">Signal</keyword>
<name>A0A0S4JCP3_BODSA</name>
<keyword evidence="4" id="KW-1185">Reference proteome</keyword>
<protein>
    <submittedName>
        <fullName evidence="3">Membrane-associated protein, putative</fullName>
    </submittedName>
</protein>
<dbReference type="EMBL" id="CYKH01001619">
    <property type="protein sequence ID" value="CUG88150.1"/>
    <property type="molecule type" value="Genomic_DNA"/>
</dbReference>
<dbReference type="AlphaFoldDB" id="A0A0S4JCP3"/>
<evidence type="ECO:0000256" key="1">
    <source>
        <dbReference type="SAM" id="Phobius"/>
    </source>
</evidence>
<dbReference type="Proteomes" id="UP000051952">
    <property type="component" value="Unassembled WGS sequence"/>
</dbReference>
<dbReference type="VEuPathDB" id="TriTrypDB:BSAL_13945"/>
<feature type="chain" id="PRO_5006622335" evidence="2">
    <location>
        <begin position="20"/>
        <end position="118"/>
    </location>
</feature>
<evidence type="ECO:0000313" key="4">
    <source>
        <dbReference type="Proteomes" id="UP000051952"/>
    </source>
</evidence>
<evidence type="ECO:0000313" key="3">
    <source>
        <dbReference type="EMBL" id="CUG88150.1"/>
    </source>
</evidence>
<accession>A0A0S4JCP3</accession>